<proteinExistence type="predicted"/>
<dbReference type="EMBL" id="VOQQ01000001">
    <property type="protein sequence ID" value="TXC64406.1"/>
    <property type="molecule type" value="Genomic_DNA"/>
</dbReference>
<gene>
    <name evidence="2" type="ORF">FRZ32_12535</name>
</gene>
<dbReference type="Proteomes" id="UP000321249">
    <property type="component" value="Unassembled WGS sequence"/>
</dbReference>
<dbReference type="RefSeq" id="WP_147043829.1">
    <property type="nucleotide sequence ID" value="NZ_BAABIR010000001.1"/>
</dbReference>
<feature type="signal peptide" evidence="1">
    <location>
        <begin position="1"/>
        <end position="16"/>
    </location>
</feature>
<name>A0A5C6TVY7_9SPHN</name>
<comment type="caution">
    <text evidence="2">The sequence shown here is derived from an EMBL/GenBank/DDBJ whole genome shotgun (WGS) entry which is preliminary data.</text>
</comment>
<feature type="chain" id="PRO_5022966109" description="Peptidase inhibitor I78" evidence="1">
    <location>
        <begin position="17"/>
        <end position="95"/>
    </location>
</feature>
<keyword evidence="3" id="KW-1185">Reference proteome</keyword>
<reference evidence="2 3" key="1">
    <citation type="journal article" date="2015" name="J. Microbiol.">
        <title>Sphingosinicella ginsenosidimutans sp. nov., with ginsenoside converting activity.</title>
        <authorList>
            <person name="Kim J.K."/>
            <person name="Kang M.S."/>
            <person name="Park S.C."/>
            <person name="Kim K.M."/>
            <person name="Choi K."/>
            <person name="Yoon M.H."/>
            <person name="Im W.T."/>
        </authorList>
    </citation>
    <scope>NUCLEOTIDE SEQUENCE [LARGE SCALE GENOMIC DNA]</scope>
    <source>
        <strain evidence="2 3">BS-11</strain>
    </source>
</reference>
<keyword evidence="1" id="KW-0732">Signal</keyword>
<dbReference type="OrthoDB" id="8724542at2"/>
<dbReference type="AlphaFoldDB" id="A0A5C6TVY7"/>
<dbReference type="PANTHER" id="PTHR39600:SF1">
    <property type="entry name" value="PEPTIDASE INHIBITOR I78 FAMILY PROTEIN"/>
    <property type="match status" value="1"/>
</dbReference>
<dbReference type="PROSITE" id="PS51257">
    <property type="entry name" value="PROKAR_LIPOPROTEIN"/>
    <property type="match status" value="1"/>
</dbReference>
<protein>
    <recommendedName>
        <fullName evidence="4">Peptidase inhibitor I78</fullName>
    </recommendedName>
</protein>
<evidence type="ECO:0008006" key="4">
    <source>
        <dbReference type="Google" id="ProtNLM"/>
    </source>
</evidence>
<dbReference type="PANTHER" id="PTHR39600">
    <property type="entry name" value="PEPTIDASE INHIBITOR I78 FAMILY PROTEIN"/>
    <property type="match status" value="1"/>
</dbReference>
<dbReference type="Gene3D" id="3.30.10.10">
    <property type="entry name" value="Trypsin Inhibitor V, subunit A"/>
    <property type="match status" value="1"/>
</dbReference>
<evidence type="ECO:0000256" key="1">
    <source>
        <dbReference type="SAM" id="SignalP"/>
    </source>
</evidence>
<evidence type="ECO:0000313" key="3">
    <source>
        <dbReference type="Proteomes" id="UP000321249"/>
    </source>
</evidence>
<sequence length="95" mass="9747">MRMIALLALGALAACAGTTDEGPHHGAVGECSADAAQGLVGRAGTAELAAEALRLTGLRTVRWIRPGQAVTMDYRADRLDISLDDAGKVARISCG</sequence>
<evidence type="ECO:0000313" key="2">
    <source>
        <dbReference type="EMBL" id="TXC64406.1"/>
    </source>
</evidence>
<accession>A0A5C6TVY7</accession>
<dbReference type="InterPro" id="IPR021719">
    <property type="entry name" value="Prot_inh_I78"/>
</dbReference>
<organism evidence="2 3">
    <name type="scientific">Allosphingosinicella ginsenosidimutans</name>
    <dbReference type="NCBI Taxonomy" id="1176539"/>
    <lineage>
        <taxon>Bacteria</taxon>
        <taxon>Pseudomonadati</taxon>
        <taxon>Pseudomonadota</taxon>
        <taxon>Alphaproteobacteria</taxon>
        <taxon>Sphingomonadales</taxon>
        <taxon>Sphingomonadaceae</taxon>
        <taxon>Allosphingosinicella</taxon>
    </lineage>
</organism>
<dbReference type="Pfam" id="PF11720">
    <property type="entry name" value="Inhibitor_I78"/>
    <property type="match status" value="1"/>
</dbReference>